<dbReference type="FunFam" id="3.30.300.130:FF:000001">
    <property type="entry name" value="NFU1 iron-sulfur cluster scaffold"/>
    <property type="match status" value="1"/>
</dbReference>
<dbReference type="eggNOG" id="COG0694">
    <property type="taxonomic scope" value="Bacteria"/>
</dbReference>
<organism evidence="3 4">
    <name type="scientific">Neorickettsia risticii (strain Illinois)</name>
    <dbReference type="NCBI Taxonomy" id="434131"/>
    <lineage>
        <taxon>Bacteria</taxon>
        <taxon>Pseudomonadati</taxon>
        <taxon>Pseudomonadota</taxon>
        <taxon>Alphaproteobacteria</taxon>
        <taxon>Rickettsiales</taxon>
        <taxon>Anaplasmataceae</taxon>
        <taxon>Neorickettsia</taxon>
    </lineage>
</organism>
<dbReference type="InterPro" id="IPR014824">
    <property type="entry name" value="Nfu/NifU_N"/>
</dbReference>
<protein>
    <submittedName>
        <fullName evidence="3">Hira-interacting protein 5</fullName>
    </submittedName>
</protein>
<reference evidence="3 4" key="1">
    <citation type="journal article" date="2009" name="Nucleic Acids Res.">
        <title>Analysis of complete genome sequence of Neorickettsia risticii: causative agent of Potomac horse fever.</title>
        <authorList>
            <person name="Lin M."/>
            <person name="Zhang C."/>
            <person name="Gibson K."/>
            <person name="Rikihisa Y."/>
        </authorList>
    </citation>
    <scope>NUCLEOTIDE SEQUENCE [LARGE SCALE GENOMIC DNA]</scope>
    <source>
        <strain evidence="3 4">Illinois</strain>
    </source>
</reference>
<evidence type="ECO:0000313" key="3">
    <source>
        <dbReference type="EMBL" id="ACT69761.1"/>
    </source>
</evidence>
<dbReference type="GO" id="GO:0005506">
    <property type="term" value="F:iron ion binding"/>
    <property type="evidence" value="ECO:0007669"/>
    <property type="project" value="InterPro"/>
</dbReference>
<sequence length="180" mass="19857">MFIQTEHTPNPNVLKFFPGVNILDSGIADFVTASDASGNKLPEMLWEIQGVSGVMLGVDFVSVSKTEDAEWDVLKPQIFSVLVEYFTTGSDFVRPVTEDEEVECTDEVSKKIREIIDTKVRPSVIEDGGNVVFKGYKDGIVYLKLQGACAGCPSASVTLKDGIENLLQYYVPEVREVQQV</sequence>
<gene>
    <name evidence="3" type="ordered locus">NRI_0784</name>
</gene>
<dbReference type="STRING" id="434131.NRI_0784"/>
<dbReference type="Pfam" id="PF01106">
    <property type="entry name" value="NifU"/>
    <property type="match status" value="1"/>
</dbReference>
<evidence type="ECO:0000313" key="4">
    <source>
        <dbReference type="Proteomes" id="UP000001627"/>
    </source>
</evidence>
<dbReference type="Pfam" id="PF08712">
    <property type="entry name" value="Nfu_N"/>
    <property type="match status" value="1"/>
</dbReference>
<dbReference type="KEGG" id="nri:NRI_0784"/>
<dbReference type="PIRSF" id="PIRSF036773">
    <property type="entry name" value="HIRIP5"/>
    <property type="match status" value="1"/>
</dbReference>
<dbReference type="Proteomes" id="UP000001627">
    <property type="component" value="Chromosome"/>
</dbReference>
<dbReference type="OrthoDB" id="9796965at2"/>
<dbReference type="InterPro" id="IPR034904">
    <property type="entry name" value="FSCA_dom_sf"/>
</dbReference>
<dbReference type="Gene3D" id="3.30.300.130">
    <property type="entry name" value="Fe-S cluster assembly (FSCA)"/>
    <property type="match status" value="1"/>
</dbReference>
<proteinExistence type="inferred from homology"/>
<dbReference type="RefSeq" id="WP_015816644.1">
    <property type="nucleotide sequence ID" value="NC_013009.1"/>
</dbReference>
<accession>C6V5T8</accession>
<dbReference type="AlphaFoldDB" id="C6V5T8"/>
<dbReference type="PANTHER" id="PTHR11178:SF1">
    <property type="entry name" value="NFU1 IRON-SULFUR CLUSTER SCAFFOLD HOMOLOG, MITOCHONDRIAL"/>
    <property type="match status" value="1"/>
</dbReference>
<dbReference type="GO" id="GO:0016226">
    <property type="term" value="P:iron-sulfur cluster assembly"/>
    <property type="evidence" value="ECO:0007669"/>
    <property type="project" value="InterPro"/>
</dbReference>
<comment type="similarity">
    <text evidence="1">Belongs to the NifU family.</text>
</comment>
<dbReference type="GO" id="GO:0051536">
    <property type="term" value="F:iron-sulfur cluster binding"/>
    <property type="evidence" value="ECO:0007669"/>
    <property type="project" value="InterPro"/>
</dbReference>
<dbReference type="Gene3D" id="3.30.1370.70">
    <property type="entry name" value="Scaffold protein Nfu/NifU, N-terminal domain"/>
    <property type="match status" value="1"/>
</dbReference>
<dbReference type="PANTHER" id="PTHR11178">
    <property type="entry name" value="IRON-SULFUR CLUSTER SCAFFOLD PROTEIN NFU-RELATED"/>
    <property type="match status" value="1"/>
</dbReference>
<dbReference type="InterPro" id="IPR001075">
    <property type="entry name" value="NIF_FeS_clus_asmbl_NifU_C"/>
</dbReference>
<feature type="domain" description="Scaffold protein Nfu/NifU N-terminal" evidence="2">
    <location>
        <begin position="3"/>
        <end position="89"/>
    </location>
</feature>
<dbReference type="InterPro" id="IPR036498">
    <property type="entry name" value="Nfu/NifU_N_sf"/>
</dbReference>
<keyword evidence="4" id="KW-1185">Reference proteome</keyword>
<evidence type="ECO:0000256" key="1">
    <source>
        <dbReference type="ARBA" id="ARBA00006420"/>
    </source>
</evidence>
<dbReference type="SUPFAM" id="SSF117916">
    <property type="entry name" value="Fe-S cluster assembly (FSCA) domain-like"/>
    <property type="match status" value="1"/>
</dbReference>
<dbReference type="SUPFAM" id="SSF110836">
    <property type="entry name" value="Hypothetical protein SAV1430"/>
    <property type="match status" value="1"/>
</dbReference>
<dbReference type="HOGENOM" id="CLU_060555_0_2_5"/>
<evidence type="ECO:0000259" key="2">
    <source>
        <dbReference type="SMART" id="SM00932"/>
    </source>
</evidence>
<dbReference type="EMBL" id="CP001431">
    <property type="protein sequence ID" value="ACT69761.1"/>
    <property type="molecule type" value="Genomic_DNA"/>
</dbReference>
<name>C6V5T8_NEORI</name>
<dbReference type="SMART" id="SM00932">
    <property type="entry name" value="Nfu_N"/>
    <property type="match status" value="1"/>
</dbReference>
<dbReference type="InterPro" id="IPR035433">
    <property type="entry name" value="NFU1-like"/>
</dbReference>